<evidence type="ECO:0000256" key="1">
    <source>
        <dbReference type="SAM" id="MobiDB-lite"/>
    </source>
</evidence>
<dbReference type="EMBL" id="KK198754">
    <property type="protein sequence ID" value="KCW85085.1"/>
    <property type="molecule type" value="Genomic_DNA"/>
</dbReference>
<proteinExistence type="predicted"/>
<dbReference type="AlphaFoldDB" id="A0A059D4F0"/>
<evidence type="ECO:0000313" key="2">
    <source>
        <dbReference type="EMBL" id="KCW85085.1"/>
    </source>
</evidence>
<feature type="region of interest" description="Disordered" evidence="1">
    <location>
        <begin position="52"/>
        <end position="76"/>
    </location>
</feature>
<dbReference type="Gramene" id="KCW85085">
    <property type="protein sequence ID" value="KCW85085"/>
    <property type="gene ID" value="EUGRSUZ_B01918"/>
</dbReference>
<sequence length="76" mass="8741">MTQMSSWAFRNIVLSRSLLNKSKYKSNNYKQMLQQRDICSMDTSRAVANSFKDRTPTGIDQARQASCPTFVESKSR</sequence>
<name>A0A059D4F0_EUCGR</name>
<dbReference type="InParanoid" id="A0A059D4F0"/>
<accession>A0A059D4F0</accession>
<organism evidence="2">
    <name type="scientific">Eucalyptus grandis</name>
    <name type="common">Flooded gum</name>
    <dbReference type="NCBI Taxonomy" id="71139"/>
    <lineage>
        <taxon>Eukaryota</taxon>
        <taxon>Viridiplantae</taxon>
        <taxon>Streptophyta</taxon>
        <taxon>Embryophyta</taxon>
        <taxon>Tracheophyta</taxon>
        <taxon>Spermatophyta</taxon>
        <taxon>Magnoliopsida</taxon>
        <taxon>eudicotyledons</taxon>
        <taxon>Gunneridae</taxon>
        <taxon>Pentapetalae</taxon>
        <taxon>rosids</taxon>
        <taxon>malvids</taxon>
        <taxon>Myrtales</taxon>
        <taxon>Myrtaceae</taxon>
        <taxon>Myrtoideae</taxon>
        <taxon>Eucalypteae</taxon>
        <taxon>Eucalyptus</taxon>
    </lineage>
</organism>
<protein>
    <submittedName>
        <fullName evidence="2">Uncharacterized protein</fullName>
    </submittedName>
</protein>
<reference evidence="2" key="1">
    <citation type="submission" date="2013-07" db="EMBL/GenBank/DDBJ databases">
        <title>The genome of Eucalyptus grandis.</title>
        <authorList>
            <person name="Schmutz J."/>
            <person name="Hayes R."/>
            <person name="Myburg A."/>
            <person name="Tuskan G."/>
            <person name="Grattapaglia D."/>
            <person name="Rokhsar D.S."/>
        </authorList>
    </citation>
    <scope>NUCLEOTIDE SEQUENCE</scope>
    <source>
        <tissue evidence="2">Leaf extractions</tissue>
    </source>
</reference>
<gene>
    <name evidence="2" type="ORF">EUGRSUZ_B01918</name>
</gene>